<dbReference type="Proteomes" id="UP000216057">
    <property type="component" value="Unassembled WGS sequence"/>
</dbReference>
<gene>
    <name evidence="2" type="ORF">BE0216_02995</name>
    <name evidence="1" type="ORF">BEUL_0328</name>
</gene>
<evidence type="ECO:0000313" key="1">
    <source>
        <dbReference type="EMBL" id="OZG68922.1"/>
    </source>
</evidence>
<accession>A0A261GBX4</accession>
<sequence>MSIHPATDFVRAGEYDTLVATMPCRFDAKVRFDTLLAHDVLFAPSITGEVLVSKTATIRCSHDVRVKRVLGSGQLHVDGDLICDSLTFNGVVRCSGVIRCAGDLVVNGMLLNTRQVDADTVRVSGQMKAATVRARLFRLRPLHSGLTNRFRMDGFDGVSTVNHVIADDIEARGLVCRALHAEQATLVDGCRIENVTCERTLISDSSSSLLLVGGGHRLERRESVVEHRV</sequence>
<protein>
    <submittedName>
        <fullName evidence="1">Uncharacterized protein</fullName>
    </submittedName>
</protein>
<reference evidence="2 4" key="2">
    <citation type="submission" date="2020-10" db="EMBL/GenBank/DDBJ databases">
        <title>Genome sequencing of Bifidobacterium eulemuris_DSMZ_100216.</title>
        <authorList>
            <person name="Kim J."/>
        </authorList>
    </citation>
    <scope>NUCLEOTIDE SEQUENCE [LARGE SCALE GENOMIC DNA]</scope>
    <source>
        <strain evidence="2 4">DSM 100216</strain>
    </source>
</reference>
<organism evidence="1 3">
    <name type="scientific">Bifidobacterium eulemuris</name>
    <dbReference type="NCBI Taxonomy" id="1765219"/>
    <lineage>
        <taxon>Bacteria</taxon>
        <taxon>Bacillati</taxon>
        <taxon>Actinomycetota</taxon>
        <taxon>Actinomycetes</taxon>
        <taxon>Bifidobacteriales</taxon>
        <taxon>Bifidobacteriaceae</taxon>
        <taxon>Bifidobacterium</taxon>
    </lineage>
</organism>
<evidence type="ECO:0000313" key="3">
    <source>
        <dbReference type="Proteomes" id="UP000216057"/>
    </source>
</evidence>
<dbReference type="EMBL" id="CP062938">
    <property type="protein sequence ID" value="QOL31540.1"/>
    <property type="molecule type" value="Genomic_DNA"/>
</dbReference>
<dbReference type="OrthoDB" id="3232826at2"/>
<dbReference type="RefSeq" id="WP_094636026.1">
    <property type="nucleotide sequence ID" value="NZ_CP062938.1"/>
</dbReference>
<reference evidence="1 3" key="1">
    <citation type="journal article" date="2017" name="BMC Genomics">
        <title>Comparative genomic and phylogenomic analyses of the Bifidobacteriaceae family.</title>
        <authorList>
            <person name="Lugli G.A."/>
            <person name="Milani C."/>
            <person name="Turroni F."/>
            <person name="Duranti S."/>
            <person name="Mancabelli L."/>
            <person name="Mangifesta M."/>
            <person name="Ferrario C."/>
            <person name="Modesto M."/>
            <person name="Mattarelli P."/>
            <person name="Jiri K."/>
            <person name="van Sinderen D."/>
            <person name="Ventura M."/>
        </authorList>
    </citation>
    <scope>NUCLEOTIDE SEQUENCE [LARGE SCALE GENOMIC DNA]</scope>
    <source>
        <strain evidence="1 3">DSM 100216</strain>
    </source>
</reference>
<dbReference type="KEGG" id="beu:BE0216_02995"/>
<proteinExistence type="predicted"/>
<evidence type="ECO:0000313" key="2">
    <source>
        <dbReference type="EMBL" id="QOL31540.1"/>
    </source>
</evidence>
<dbReference type="AlphaFoldDB" id="A0A261GBX4"/>
<dbReference type="Proteomes" id="UP000593943">
    <property type="component" value="Chromosome"/>
</dbReference>
<name>A0A261GBX4_9BIFI</name>
<evidence type="ECO:0000313" key="4">
    <source>
        <dbReference type="Proteomes" id="UP000593943"/>
    </source>
</evidence>
<dbReference type="EMBL" id="MWWZ01000004">
    <property type="protein sequence ID" value="OZG68922.1"/>
    <property type="molecule type" value="Genomic_DNA"/>
</dbReference>
<keyword evidence="4" id="KW-1185">Reference proteome</keyword>